<sequence>MISMATLDILHTNVLKASMHWSSLLLTLFGKAAHLVDNTNKVSNFQKGAITERTKTMEEMVGMDVLCNNKARILTLKQVDECLIEVFARGVDADAVVLMVARAFQAENQDAIDAAMWECWVIQKT</sequence>
<accession>A0A7J0F7S0</accession>
<name>A0A7J0F7S0_9ERIC</name>
<evidence type="ECO:0000256" key="1">
    <source>
        <dbReference type="ARBA" id="ARBA00022842"/>
    </source>
</evidence>
<gene>
    <name evidence="2" type="ORF">Acr_09g0007150</name>
</gene>
<dbReference type="AlphaFoldDB" id="A0A7J0F7S0"/>
<keyword evidence="1" id="KW-0460">Magnesium</keyword>
<keyword evidence="3" id="KW-1185">Reference proteome</keyword>
<dbReference type="EMBL" id="BJWL01000009">
    <property type="protein sequence ID" value="GFY94269.1"/>
    <property type="molecule type" value="Genomic_DNA"/>
</dbReference>
<organism evidence="2 3">
    <name type="scientific">Actinidia rufa</name>
    <dbReference type="NCBI Taxonomy" id="165716"/>
    <lineage>
        <taxon>Eukaryota</taxon>
        <taxon>Viridiplantae</taxon>
        <taxon>Streptophyta</taxon>
        <taxon>Embryophyta</taxon>
        <taxon>Tracheophyta</taxon>
        <taxon>Spermatophyta</taxon>
        <taxon>Magnoliopsida</taxon>
        <taxon>eudicotyledons</taxon>
        <taxon>Gunneridae</taxon>
        <taxon>Pentapetalae</taxon>
        <taxon>asterids</taxon>
        <taxon>Ericales</taxon>
        <taxon>Actinidiaceae</taxon>
        <taxon>Actinidia</taxon>
    </lineage>
</organism>
<dbReference type="Gene3D" id="3.40.50.1000">
    <property type="entry name" value="HAD superfamily/HAD-like"/>
    <property type="match status" value="1"/>
</dbReference>
<proteinExistence type="predicted"/>
<dbReference type="InterPro" id="IPR023214">
    <property type="entry name" value="HAD_sf"/>
</dbReference>
<dbReference type="OrthoDB" id="1931203at2759"/>
<dbReference type="Gene3D" id="1.20.1110.10">
    <property type="entry name" value="Calcium-transporting ATPase, transmembrane domain"/>
    <property type="match status" value="1"/>
</dbReference>
<dbReference type="Gene3D" id="3.40.1110.10">
    <property type="entry name" value="Calcium-transporting ATPase, cytoplasmic domain N"/>
    <property type="match status" value="1"/>
</dbReference>
<dbReference type="PANTHER" id="PTHR42861">
    <property type="entry name" value="CALCIUM-TRANSPORTING ATPASE"/>
    <property type="match status" value="1"/>
</dbReference>
<dbReference type="InterPro" id="IPR023299">
    <property type="entry name" value="ATPase_P-typ_cyto_dom_N"/>
</dbReference>
<evidence type="ECO:0000313" key="3">
    <source>
        <dbReference type="Proteomes" id="UP000585474"/>
    </source>
</evidence>
<reference evidence="2 3" key="1">
    <citation type="submission" date="2019-07" db="EMBL/GenBank/DDBJ databases">
        <title>De Novo Assembly of kiwifruit Actinidia rufa.</title>
        <authorList>
            <person name="Sugita-Konishi S."/>
            <person name="Sato K."/>
            <person name="Mori E."/>
            <person name="Abe Y."/>
            <person name="Kisaki G."/>
            <person name="Hamano K."/>
            <person name="Suezawa K."/>
            <person name="Otani M."/>
            <person name="Fukuda T."/>
            <person name="Manabe T."/>
            <person name="Gomi K."/>
            <person name="Tabuchi M."/>
            <person name="Akimitsu K."/>
            <person name="Kataoka I."/>
        </authorList>
    </citation>
    <scope>NUCLEOTIDE SEQUENCE [LARGE SCALE GENOMIC DNA]</scope>
    <source>
        <strain evidence="3">cv. Fuchu</strain>
    </source>
</reference>
<dbReference type="Proteomes" id="UP000585474">
    <property type="component" value="Unassembled WGS sequence"/>
</dbReference>
<comment type="caution">
    <text evidence="2">The sequence shown here is derived from an EMBL/GenBank/DDBJ whole genome shotgun (WGS) entry which is preliminary data.</text>
</comment>
<dbReference type="GO" id="GO:0000166">
    <property type="term" value="F:nucleotide binding"/>
    <property type="evidence" value="ECO:0007669"/>
    <property type="project" value="InterPro"/>
</dbReference>
<protein>
    <submittedName>
        <fullName evidence="2">H[+]-ATPase 3</fullName>
    </submittedName>
</protein>
<evidence type="ECO:0000313" key="2">
    <source>
        <dbReference type="EMBL" id="GFY94269.1"/>
    </source>
</evidence>